<name>A0ABS3GNH9_9NEIS</name>
<evidence type="ECO:0000256" key="1">
    <source>
        <dbReference type="SAM" id="SignalP"/>
    </source>
</evidence>
<accession>A0ABS3GNH9</accession>
<comment type="caution">
    <text evidence="2">The sequence shown here is derived from an EMBL/GenBank/DDBJ whole genome shotgun (WGS) entry which is preliminary data.</text>
</comment>
<sequence length="213" mass="21849">MRKTLIALAVAAASLAAVPAHAGMFDAVTSLAGGNNNSAAGANLVSQQEQLVNSYVAANKEILLSQYKMANALGAKDAAALAKAEADALASGATKDNLSKADSVQSNVSKVISERQKASGSAMDAEAKKTYTEGLASLGKGLLKYAGMTKQFDGFKSALSSASPMDLPKLSTGSYILTSLPSNSKNLYETLKQAVSFAKSNDIPVPKDATQAL</sequence>
<evidence type="ECO:0000313" key="3">
    <source>
        <dbReference type="Proteomes" id="UP000664349"/>
    </source>
</evidence>
<dbReference type="Proteomes" id="UP000664349">
    <property type="component" value="Unassembled WGS sequence"/>
</dbReference>
<proteinExistence type="predicted"/>
<evidence type="ECO:0008006" key="4">
    <source>
        <dbReference type="Google" id="ProtNLM"/>
    </source>
</evidence>
<reference evidence="2 3" key="1">
    <citation type="submission" date="2021-03" db="EMBL/GenBank/DDBJ databases">
        <title>First Case of infection caused by Chromobacterium haemolyticum derived from water in China.</title>
        <authorList>
            <person name="Chen J."/>
            <person name="Liu C."/>
        </authorList>
    </citation>
    <scope>NUCLEOTIDE SEQUENCE [LARGE SCALE GENOMIC DNA]</scope>
    <source>
        <strain evidence="2 3">WJ-5</strain>
    </source>
</reference>
<protein>
    <recommendedName>
        <fullName evidence="4">DUF4142 domain-containing protein</fullName>
    </recommendedName>
</protein>
<dbReference type="EMBL" id="JAFLRD010000008">
    <property type="protein sequence ID" value="MBO0416137.1"/>
    <property type="molecule type" value="Genomic_DNA"/>
</dbReference>
<gene>
    <name evidence="2" type="ORF">J1C50_11500</name>
</gene>
<keyword evidence="1" id="KW-0732">Signal</keyword>
<evidence type="ECO:0000313" key="2">
    <source>
        <dbReference type="EMBL" id="MBO0416137.1"/>
    </source>
</evidence>
<keyword evidence="3" id="KW-1185">Reference proteome</keyword>
<feature type="chain" id="PRO_5046975939" description="DUF4142 domain-containing protein" evidence="1">
    <location>
        <begin position="23"/>
        <end position="213"/>
    </location>
</feature>
<feature type="signal peptide" evidence="1">
    <location>
        <begin position="1"/>
        <end position="22"/>
    </location>
</feature>
<organism evidence="2 3">
    <name type="scientific">Chromobacterium haemolyticum</name>
    <dbReference type="NCBI Taxonomy" id="394935"/>
    <lineage>
        <taxon>Bacteria</taxon>
        <taxon>Pseudomonadati</taxon>
        <taxon>Pseudomonadota</taxon>
        <taxon>Betaproteobacteria</taxon>
        <taxon>Neisseriales</taxon>
        <taxon>Chromobacteriaceae</taxon>
        <taxon>Chromobacterium</taxon>
    </lineage>
</organism>
<dbReference type="RefSeq" id="WP_043592370.1">
    <property type="nucleotide sequence ID" value="NZ_JAEILV010000007.1"/>
</dbReference>